<evidence type="ECO:0000259" key="2">
    <source>
        <dbReference type="Pfam" id="PF23058"/>
    </source>
</evidence>
<dbReference type="PANTHER" id="PTHR46486">
    <property type="entry name" value="CCHC-TYPE DOMAIN-CONTAINING PROTEIN"/>
    <property type="match status" value="1"/>
</dbReference>
<dbReference type="Proteomes" id="UP001066276">
    <property type="component" value="Chromosome 6"/>
</dbReference>
<gene>
    <name evidence="3" type="ORF">NDU88_005760</name>
</gene>
<evidence type="ECO:0000313" key="4">
    <source>
        <dbReference type="Proteomes" id="UP001066276"/>
    </source>
</evidence>
<dbReference type="AlphaFoldDB" id="A0AAV7QIS9"/>
<keyword evidence="4" id="KW-1185">Reference proteome</keyword>
<evidence type="ECO:0000313" key="3">
    <source>
        <dbReference type="EMBL" id="KAJ1139387.1"/>
    </source>
</evidence>
<dbReference type="EMBL" id="JANPWB010000010">
    <property type="protein sequence ID" value="KAJ1139387.1"/>
    <property type="molecule type" value="Genomic_DNA"/>
</dbReference>
<dbReference type="Pfam" id="PF23058">
    <property type="entry name" value="RBD_ZCCHC3_2nd"/>
    <property type="match status" value="1"/>
</dbReference>
<comment type="caution">
    <text evidence="3">The sequence shown here is derived from an EMBL/GenBank/DDBJ whole genome shotgun (WGS) entry which is preliminary data.</text>
</comment>
<dbReference type="InterPro" id="IPR057811">
    <property type="entry name" value="RBD_ZCCHC3_2nd"/>
</dbReference>
<reference evidence="3" key="1">
    <citation type="journal article" date="2022" name="bioRxiv">
        <title>Sequencing and chromosome-scale assembly of the giantPleurodeles waltlgenome.</title>
        <authorList>
            <person name="Brown T."/>
            <person name="Elewa A."/>
            <person name="Iarovenko S."/>
            <person name="Subramanian E."/>
            <person name="Araus A.J."/>
            <person name="Petzold A."/>
            <person name="Susuki M."/>
            <person name="Suzuki K.-i.T."/>
            <person name="Hayashi T."/>
            <person name="Toyoda A."/>
            <person name="Oliveira C."/>
            <person name="Osipova E."/>
            <person name="Leigh N.D."/>
            <person name="Simon A."/>
            <person name="Yun M.H."/>
        </authorList>
    </citation>
    <scope>NUCLEOTIDE SEQUENCE</scope>
    <source>
        <strain evidence="3">20211129_DDA</strain>
        <tissue evidence="3">Liver</tissue>
    </source>
</reference>
<protein>
    <recommendedName>
        <fullName evidence="2">Zinc finger CCHC domain-containing protein</fullName>
    </recommendedName>
</protein>
<accession>A0AAV7QIS9</accession>
<evidence type="ECO:0000256" key="1">
    <source>
        <dbReference type="SAM" id="MobiDB-lite"/>
    </source>
</evidence>
<name>A0AAV7QIS9_PLEWA</name>
<feature type="compositionally biased region" description="Basic and acidic residues" evidence="1">
    <location>
        <begin position="108"/>
        <end position="125"/>
    </location>
</feature>
<feature type="domain" description="Zinc finger CCHC" evidence="2">
    <location>
        <begin position="4"/>
        <end position="77"/>
    </location>
</feature>
<organism evidence="3 4">
    <name type="scientific">Pleurodeles waltl</name>
    <name type="common">Iberian ribbed newt</name>
    <dbReference type="NCBI Taxonomy" id="8319"/>
    <lineage>
        <taxon>Eukaryota</taxon>
        <taxon>Metazoa</taxon>
        <taxon>Chordata</taxon>
        <taxon>Craniata</taxon>
        <taxon>Vertebrata</taxon>
        <taxon>Euteleostomi</taxon>
        <taxon>Amphibia</taxon>
        <taxon>Batrachia</taxon>
        <taxon>Caudata</taxon>
        <taxon>Salamandroidea</taxon>
        <taxon>Salamandridae</taxon>
        <taxon>Pleurodelinae</taxon>
        <taxon>Pleurodeles</taxon>
    </lineage>
</organism>
<feature type="region of interest" description="Disordered" evidence="1">
    <location>
        <begin position="88"/>
        <end position="184"/>
    </location>
</feature>
<dbReference type="PANTHER" id="PTHR46486:SF1">
    <property type="entry name" value="CCHC-TYPE DOMAIN-CONTAINING PROTEIN"/>
    <property type="match status" value="1"/>
</dbReference>
<sequence length="184" mass="20930">MIMLVYNLHVNIQDLTNFLYHHCTMMKEPYRNLDSDAIWDGKWTVIVKFKEDSSALFRIHHPSSSFSLGQDSGYLYYPEKPKLCNKCRKPSHSPGGGCLDSPSVPAPRKTEERGRRKGSKQEKAKPNQGSTQALKPKTPEDATPAIPELSKPCETMDDAPKSAPENQGEGPWMKWEYRKRRHGT</sequence>
<proteinExistence type="predicted"/>